<sequence>MSFFKITKRCPYCASKLNKDGKCTCDVFKAVEAAKQKEDAANARTDNATTSNP</sequence>
<gene>
    <name evidence="1" type="ORF">VRLFYP33_00422</name>
</gene>
<accession>A0A6N2Z4X0</accession>
<evidence type="ECO:0000313" key="1">
    <source>
        <dbReference type="EMBL" id="VYT74419.1"/>
    </source>
</evidence>
<reference evidence="1" key="1">
    <citation type="submission" date="2019-11" db="EMBL/GenBank/DDBJ databases">
        <authorList>
            <person name="Feng L."/>
        </authorList>
    </citation>
    <scope>NUCLEOTIDE SEQUENCE</scope>
    <source>
        <strain evidence="1">VrattiLFYP33</strain>
    </source>
</reference>
<dbReference type="EMBL" id="CACRUX010000012">
    <property type="protein sequence ID" value="VYT74419.1"/>
    <property type="molecule type" value="Genomic_DNA"/>
</dbReference>
<dbReference type="AlphaFoldDB" id="A0A6N2Z4X0"/>
<organism evidence="1">
    <name type="scientific">Veillonella ratti</name>
    <dbReference type="NCBI Taxonomy" id="103892"/>
    <lineage>
        <taxon>Bacteria</taxon>
        <taxon>Bacillati</taxon>
        <taxon>Bacillota</taxon>
        <taxon>Negativicutes</taxon>
        <taxon>Veillonellales</taxon>
        <taxon>Veillonellaceae</taxon>
        <taxon>Veillonella</taxon>
    </lineage>
</organism>
<protein>
    <submittedName>
        <fullName evidence="1">Uncharacterized protein</fullName>
    </submittedName>
</protein>
<name>A0A6N2Z4X0_9FIRM</name>
<proteinExistence type="predicted"/>